<dbReference type="Proteomes" id="UP000660680">
    <property type="component" value="Unassembled WGS sequence"/>
</dbReference>
<keyword evidence="1" id="KW-0812">Transmembrane</keyword>
<evidence type="ECO:0000313" key="2">
    <source>
        <dbReference type="EMBL" id="GGS19067.1"/>
    </source>
</evidence>
<dbReference type="RefSeq" id="WP_189209021.1">
    <property type="nucleotide sequence ID" value="NZ_BMRB01000001.1"/>
</dbReference>
<comment type="caution">
    <text evidence="2">The sequence shown here is derived from an EMBL/GenBank/DDBJ whole genome shotgun (WGS) entry which is preliminary data.</text>
</comment>
<proteinExistence type="predicted"/>
<organism evidence="2 3">
    <name type="scientific">Actinokineospora fastidiosa</name>
    <dbReference type="NCBI Taxonomy" id="1816"/>
    <lineage>
        <taxon>Bacteria</taxon>
        <taxon>Bacillati</taxon>
        <taxon>Actinomycetota</taxon>
        <taxon>Actinomycetes</taxon>
        <taxon>Pseudonocardiales</taxon>
        <taxon>Pseudonocardiaceae</taxon>
        <taxon>Actinokineospora</taxon>
    </lineage>
</organism>
<keyword evidence="1" id="KW-0472">Membrane</keyword>
<dbReference type="InterPro" id="IPR001646">
    <property type="entry name" value="5peptide_repeat"/>
</dbReference>
<evidence type="ECO:0000313" key="3">
    <source>
        <dbReference type="Proteomes" id="UP000660680"/>
    </source>
</evidence>
<reference evidence="2" key="1">
    <citation type="journal article" date="2014" name="Int. J. Syst. Evol. Microbiol.">
        <title>Complete genome sequence of Corynebacterium casei LMG S-19264T (=DSM 44701T), isolated from a smear-ripened cheese.</title>
        <authorList>
            <consortium name="US DOE Joint Genome Institute (JGI-PGF)"/>
            <person name="Walter F."/>
            <person name="Albersmeier A."/>
            <person name="Kalinowski J."/>
            <person name="Ruckert C."/>
        </authorList>
    </citation>
    <scope>NUCLEOTIDE SEQUENCE</scope>
    <source>
        <strain evidence="2">JCM 3276</strain>
    </source>
</reference>
<keyword evidence="3" id="KW-1185">Reference proteome</keyword>
<dbReference type="Pfam" id="PF13576">
    <property type="entry name" value="Pentapeptide_3"/>
    <property type="match status" value="1"/>
</dbReference>
<reference evidence="2" key="2">
    <citation type="submission" date="2020-09" db="EMBL/GenBank/DDBJ databases">
        <authorList>
            <person name="Sun Q."/>
            <person name="Ohkuma M."/>
        </authorList>
    </citation>
    <scope>NUCLEOTIDE SEQUENCE</scope>
    <source>
        <strain evidence="2">JCM 3276</strain>
    </source>
</reference>
<dbReference type="AlphaFoldDB" id="A0A918G5T5"/>
<protein>
    <recommendedName>
        <fullName evidence="4">Pentapeptide repeat-containing protein</fullName>
    </recommendedName>
</protein>
<dbReference type="Gene3D" id="2.160.20.80">
    <property type="entry name" value="E3 ubiquitin-protein ligase SopA"/>
    <property type="match status" value="1"/>
</dbReference>
<sequence length="329" mass="35452">MASAPVPQPTRPDPPLKPLSGRLIAAVAAAIALATAALVVALWWAGTSGLSGPELVTARFDALRTGLSVGLGGGGVFALYLAWRRQRSTEIGLRQKERDQADVAKAYALQERVAAATEADAAARRITDLYTKAAEQLGSDKAPVRLAGLYAMERLAQDNPSQRQTIVNVLCAYLRMPFTDDPDDLASAQERQVRVTAQRILSAHLRHQNVPSESFWPDIDLDLSGAVLVEFNMTNTRVRGARFANATFVGAAWFNGVTFAGDARFYDATFTGPARFHNSTFRAKALFQRATFAEPPDFAGVVAPAEFAERLPGSATASHDDDHQRSSSP</sequence>
<name>A0A918G5T5_9PSEU</name>
<keyword evidence="1" id="KW-1133">Transmembrane helix</keyword>
<evidence type="ECO:0008006" key="4">
    <source>
        <dbReference type="Google" id="ProtNLM"/>
    </source>
</evidence>
<dbReference type="EMBL" id="BMRB01000001">
    <property type="protein sequence ID" value="GGS19067.1"/>
    <property type="molecule type" value="Genomic_DNA"/>
</dbReference>
<feature type="transmembrane region" description="Helical" evidence="1">
    <location>
        <begin position="23"/>
        <end position="45"/>
    </location>
</feature>
<gene>
    <name evidence="2" type="ORF">GCM10010171_09570</name>
</gene>
<feature type="transmembrane region" description="Helical" evidence="1">
    <location>
        <begin position="65"/>
        <end position="83"/>
    </location>
</feature>
<accession>A0A918G5T5</accession>
<evidence type="ECO:0000256" key="1">
    <source>
        <dbReference type="SAM" id="Phobius"/>
    </source>
</evidence>
<dbReference type="SUPFAM" id="SSF141571">
    <property type="entry name" value="Pentapeptide repeat-like"/>
    <property type="match status" value="1"/>
</dbReference>